<dbReference type="Proteomes" id="UP000233837">
    <property type="component" value="Unassembled WGS sequence"/>
</dbReference>
<evidence type="ECO:0000313" key="3">
    <source>
        <dbReference type="Proteomes" id="UP000233837"/>
    </source>
</evidence>
<feature type="signal peptide" evidence="1">
    <location>
        <begin position="1"/>
        <end position="25"/>
    </location>
</feature>
<evidence type="ECO:0000313" key="2">
    <source>
        <dbReference type="EMBL" id="PKU75459.1"/>
    </source>
</evidence>
<keyword evidence="1" id="KW-0732">Signal</keyword>
<reference evidence="2 3" key="2">
    <citation type="journal article" date="2017" name="Nature">
        <title>The Apostasia genome and the evolution of orchids.</title>
        <authorList>
            <person name="Zhang G.Q."/>
            <person name="Liu K.W."/>
            <person name="Li Z."/>
            <person name="Lohaus R."/>
            <person name="Hsiao Y.Y."/>
            <person name="Niu S.C."/>
            <person name="Wang J.Y."/>
            <person name="Lin Y.C."/>
            <person name="Xu Q."/>
            <person name="Chen L.J."/>
            <person name="Yoshida K."/>
            <person name="Fujiwara S."/>
            <person name="Wang Z.W."/>
            <person name="Zhang Y.Q."/>
            <person name="Mitsuda N."/>
            <person name="Wang M."/>
            <person name="Liu G.H."/>
            <person name="Pecoraro L."/>
            <person name="Huang H.X."/>
            <person name="Xiao X.J."/>
            <person name="Lin M."/>
            <person name="Wu X.Y."/>
            <person name="Wu W.L."/>
            <person name="Chen Y.Y."/>
            <person name="Chang S.B."/>
            <person name="Sakamoto S."/>
            <person name="Ohme-Takagi M."/>
            <person name="Yagi M."/>
            <person name="Zeng S.J."/>
            <person name="Shen C.Y."/>
            <person name="Yeh C.M."/>
            <person name="Luo Y.B."/>
            <person name="Tsai W.C."/>
            <person name="Van de Peer Y."/>
            <person name="Liu Z.J."/>
        </authorList>
    </citation>
    <scope>NUCLEOTIDE SEQUENCE [LARGE SCALE GENOMIC DNA]</scope>
    <source>
        <tissue evidence="2">The whole plant</tissue>
    </source>
</reference>
<dbReference type="InterPro" id="IPR009424">
    <property type="entry name" value="AGP16/20/22/41"/>
</dbReference>
<proteinExistence type="predicted"/>
<name>A0A2I0WII3_9ASPA</name>
<dbReference type="EMBL" id="KZ502594">
    <property type="protein sequence ID" value="PKU75459.1"/>
    <property type="molecule type" value="Genomic_DNA"/>
</dbReference>
<gene>
    <name evidence="2" type="ORF">MA16_Dca023045</name>
</gene>
<keyword evidence="3" id="KW-1185">Reference proteome</keyword>
<organism evidence="2 3">
    <name type="scientific">Dendrobium catenatum</name>
    <dbReference type="NCBI Taxonomy" id="906689"/>
    <lineage>
        <taxon>Eukaryota</taxon>
        <taxon>Viridiplantae</taxon>
        <taxon>Streptophyta</taxon>
        <taxon>Embryophyta</taxon>
        <taxon>Tracheophyta</taxon>
        <taxon>Spermatophyta</taxon>
        <taxon>Magnoliopsida</taxon>
        <taxon>Liliopsida</taxon>
        <taxon>Asparagales</taxon>
        <taxon>Orchidaceae</taxon>
        <taxon>Epidendroideae</taxon>
        <taxon>Malaxideae</taxon>
        <taxon>Dendrobiinae</taxon>
        <taxon>Dendrobium</taxon>
    </lineage>
</organism>
<feature type="chain" id="PRO_5014133539" evidence="1">
    <location>
        <begin position="26"/>
        <end position="281"/>
    </location>
</feature>
<dbReference type="Pfam" id="PF06376">
    <property type="entry name" value="AGP"/>
    <property type="match status" value="1"/>
</dbReference>
<accession>A0A2I0WII3</accession>
<sequence>MGSSRASTMFIAAFFLFVLMEIAHGQKTTKTSSRWIDGKAIDQGIAYFLMLVAIDSTLVELWTSGGDLIEVRASGGGPAKVRASSGGSIEVRASSSGLVEVWASGGGLTEVRSLKWWPDGVTMLGTGPMKVRASSDGPKEVWGHKWWSGRATTSGGGPMEVRASNAGTIMRSDWTIKPILNRLVCIQGDALADLLRFVLIGQADVHIGLEDIIGLEERKRERKRESGSCEGELVRGFTRVASRIALLLLHLEFLVRGRVGRGKELASYCGSMPASGGSKKR</sequence>
<evidence type="ECO:0000256" key="1">
    <source>
        <dbReference type="SAM" id="SignalP"/>
    </source>
</evidence>
<dbReference type="PANTHER" id="PTHR33374">
    <property type="entry name" value="ARABINOGALACTAN PROTEIN 20"/>
    <property type="match status" value="1"/>
</dbReference>
<protein>
    <submittedName>
        <fullName evidence="2">Uncharacterized protein</fullName>
    </submittedName>
</protein>
<reference evidence="2 3" key="1">
    <citation type="journal article" date="2016" name="Sci. Rep.">
        <title>The Dendrobium catenatum Lindl. genome sequence provides insights into polysaccharide synthase, floral development and adaptive evolution.</title>
        <authorList>
            <person name="Zhang G.Q."/>
            <person name="Xu Q."/>
            <person name="Bian C."/>
            <person name="Tsai W.C."/>
            <person name="Yeh C.M."/>
            <person name="Liu K.W."/>
            <person name="Yoshida K."/>
            <person name="Zhang L.S."/>
            <person name="Chang S.B."/>
            <person name="Chen F."/>
            <person name="Shi Y."/>
            <person name="Su Y.Y."/>
            <person name="Zhang Y.Q."/>
            <person name="Chen L.J."/>
            <person name="Yin Y."/>
            <person name="Lin M."/>
            <person name="Huang H."/>
            <person name="Deng H."/>
            <person name="Wang Z.W."/>
            <person name="Zhu S.L."/>
            <person name="Zhao X."/>
            <person name="Deng C."/>
            <person name="Niu S.C."/>
            <person name="Huang J."/>
            <person name="Wang M."/>
            <person name="Liu G.H."/>
            <person name="Yang H.J."/>
            <person name="Xiao X.J."/>
            <person name="Hsiao Y.Y."/>
            <person name="Wu W.L."/>
            <person name="Chen Y.Y."/>
            <person name="Mitsuda N."/>
            <person name="Ohme-Takagi M."/>
            <person name="Luo Y.B."/>
            <person name="Van de Peer Y."/>
            <person name="Liu Z.J."/>
        </authorList>
    </citation>
    <scope>NUCLEOTIDE SEQUENCE [LARGE SCALE GENOMIC DNA]</scope>
    <source>
        <tissue evidence="2">The whole plant</tissue>
    </source>
</reference>
<dbReference type="AlphaFoldDB" id="A0A2I0WII3"/>